<dbReference type="InterPro" id="IPR020831">
    <property type="entry name" value="GlycerAld/Erythrose_P_DH"/>
</dbReference>
<accession>A0A0N0PD20</accession>
<evidence type="ECO:0000256" key="1">
    <source>
        <dbReference type="ARBA" id="ARBA00007406"/>
    </source>
</evidence>
<keyword evidence="7" id="KW-1185">Reference proteome</keyword>
<dbReference type="GO" id="GO:0006096">
    <property type="term" value="P:glycolytic process"/>
    <property type="evidence" value="ECO:0007669"/>
    <property type="project" value="TreeGrafter"/>
</dbReference>
<dbReference type="SMART" id="SM00846">
    <property type="entry name" value="Gp_dh_N"/>
    <property type="match status" value="1"/>
</dbReference>
<dbReference type="FunFam" id="3.40.50.720:FF:000001">
    <property type="entry name" value="Glyceraldehyde-3-phosphate dehydrogenase"/>
    <property type="match status" value="1"/>
</dbReference>
<comment type="catalytic activity">
    <reaction evidence="3">
        <text>D-glyceraldehyde 3-phosphate + phosphate + NAD(+) = (2R)-3-phospho-glyceroyl phosphate + NADH + H(+)</text>
        <dbReference type="Rhea" id="RHEA:10300"/>
        <dbReference type="ChEBI" id="CHEBI:15378"/>
        <dbReference type="ChEBI" id="CHEBI:43474"/>
        <dbReference type="ChEBI" id="CHEBI:57540"/>
        <dbReference type="ChEBI" id="CHEBI:57604"/>
        <dbReference type="ChEBI" id="CHEBI:57945"/>
        <dbReference type="ChEBI" id="CHEBI:59776"/>
        <dbReference type="EC" id="1.2.1.12"/>
    </reaction>
</comment>
<evidence type="ECO:0000259" key="5">
    <source>
        <dbReference type="SMART" id="SM00846"/>
    </source>
</evidence>
<dbReference type="SUPFAM" id="SSF51735">
    <property type="entry name" value="NAD(P)-binding Rossmann-fold domains"/>
    <property type="match status" value="1"/>
</dbReference>
<dbReference type="PANTHER" id="PTHR10836">
    <property type="entry name" value="GLYCERALDEHYDE 3-PHOSPHATE DEHYDROGENASE"/>
    <property type="match status" value="1"/>
</dbReference>
<evidence type="ECO:0000256" key="2">
    <source>
        <dbReference type="ARBA" id="ARBA00023002"/>
    </source>
</evidence>
<organism evidence="6 7">
    <name type="scientific">Papilio machaon</name>
    <name type="common">Old World swallowtail butterfly</name>
    <dbReference type="NCBI Taxonomy" id="76193"/>
    <lineage>
        <taxon>Eukaryota</taxon>
        <taxon>Metazoa</taxon>
        <taxon>Ecdysozoa</taxon>
        <taxon>Arthropoda</taxon>
        <taxon>Hexapoda</taxon>
        <taxon>Insecta</taxon>
        <taxon>Pterygota</taxon>
        <taxon>Neoptera</taxon>
        <taxon>Endopterygota</taxon>
        <taxon>Lepidoptera</taxon>
        <taxon>Glossata</taxon>
        <taxon>Ditrysia</taxon>
        <taxon>Papilionoidea</taxon>
        <taxon>Papilionidae</taxon>
        <taxon>Papilioninae</taxon>
        <taxon>Papilio</taxon>
    </lineage>
</organism>
<dbReference type="InParanoid" id="A0A0N0PD20"/>
<keyword evidence="2" id="KW-0560">Oxidoreductase</keyword>
<evidence type="ECO:0000256" key="4">
    <source>
        <dbReference type="RuleBase" id="RU000397"/>
    </source>
</evidence>
<dbReference type="Gene3D" id="3.40.50.720">
    <property type="entry name" value="NAD(P)-binding Rossmann-like Domain"/>
    <property type="match status" value="1"/>
</dbReference>
<dbReference type="AlphaFoldDB" id="A0A0N0PD20"/>
<dbReference type="InterPro" id="IPR020828">
    <property type="entry name" value="GlycerAld_3-P_DH_NAD(P)-bd"/>
</dbReference>
<dbReference type="EMBL" id="KQ460366">
    <property type="protein sequence ID" value="KPJ15614.1"/>
    <property type="molecule type" value="Genomic_DNA"/>
</dbReference>
<dbReference type="Proteomes" id="UP000053240">
    <property type="component" value="Unassembled WGS sequence"/>
</dbReference>
<dbReference type="GO" id="GO:0005829">
    <property type="term" value="C:cytosol"/>
    <property type="evidence" value="ECO:0007669"/>
    <property type="project" value="TreeGrafter"/>
</dbReference>
<sequence length="844" mass="95024">MVIKVGINGFGRIGRIMFRTCILNPDVEVAAVNDPAVDVEYICYLIKFDSIHGKFEGDVAPCKGDIQINGNLVKIFRAKQPCDVPWNTAGVQYVIESSGMFTNLEKAAGHLSVEGVKRVVVTAPSSDVPMIILGVNDDKLRADQRVISCASSTLYCLAPIMKVLENNYGVSEGFVTSIHAMTPSLKPLDGLCLRGKHWRDFRSIHQNVIPAMTGACKALGKILPELKDKMIGLAFRVPIVNVSVLDLTIRLSKKTTLENIVKNVENASETYLQEVLNISKEEAVSSDFIRDSHSCILDVNSSLQLRPDFYKLICWYENEFSYACRVMDLIIFCERRFEQKQTLEGKIVDGVTESPKLTDTAAGLKRFKPAAGTCRQQIPNTIKTFSKSVYSSLQDLQPWTADVSVVHQGTFTDRQPKKVNELLQVPTVDNMVKNVSVSTSIQNIEPTSSASNNIEAKPSVNKNVHKSTKHERNDFFGQNHLESVRKELNKMMNVTQGLLEKSNRLCDPFKFKFEDQELKKNKADRCIAFVESNESIQCTGCLTKSQGTFIINKQLETACSGRGDTKNDNARLMSVEHSALTEDASKLHDGDDISKFHVKTLYDTNFEEISDSRHAGELVQKRAITKLQKTSTSFLRENPYVYSFNKKHEFRNDQLKKQLQKSSPVSINMEGLNLASNEAHCSENISRYIIVQETENTKNDRKFLGQRLVGKQNILVQKQVICENVALRSNDNNNAFVKKDSNKTKQDIFDKLDSTSATNSENSFHVKEKQSQVICINDLTNSLEDLSRLEKICKIIEISDDLSDELFSKLKPTEATCMKNKKWSFKDLCAKIKLDDFCDKVFRE</sequence>
<dbReference type="InterPro" id="IPR036291">
    <property type="entry name" value="NAD(P)-bd_dom_sf"/>
</dbReference>
<evidence type="ECO:0000313" key="7">
    <source>
        <dbReference type="Proteomes" id="UP000053240"/>
    </source>
</evidence>
<dbReference type="STRING" id="76193.A0A0N0PD20"/>
<gene>
    <name evidence="6" type="ORF">RR48_04831</name>
</gene>
<comment type="similarity">
    <text evidence="1 4">Belongs to the glyceraldehyde-3-phosphate dehydrogenase family.</text>
</comment>
<evidence type="ECO:0000256" key="3">
    <source>
        <dbReference type="ARBA" id="ARBA00047698"/>
    </source>
</evidence>
<dbReference type="Gene3D" id="3.30.360.10">
    <property type="entry name" value="Dihydrodipicolinate Reductase, domain 2"/>
    <property type="match status" value="1"/>
</dbReference>
<protein>
    <submittedName>
        <fullName evidence="6">Glyceraldehyde-3-phosphate dehydrogenase</fullName>
    </submittedName>
</protein>
<dbReference type="PRINTS" id="PR00078">
    <property type="entry name" value="G3PDHDRGNASE"/>
</dbReference>
<dbReference type="CDD" id="cd05214">
    <property type="entry name" value="GAPDH_I_N"/>
    <property type="match status" value="1"/>
</dbReference>
<dbReference type="InterPro" id="IPR020829">
    <property type="entry name" value="GlycerAld_3-P_DH_cat"/>
</dbReference>
<dbReference type="GO" id="GO:0004365">
    <property type="term" value="F:glyceraldehyde-3-phosphate dehydrogenase (NAD+) (phosphorylating) activity"/>
    <property type="evidence" value="ECO:0007669"/>
    <property type="project" value="UniProtKB-EC"/>
</dbReference>
<dbReference type="Pfam" id="PF00044">
    <property type="entry name" value="Gp_dh_N"/>
    <property type="match status" value="1"/>
</dbReference>
<dbReference type="GO" id="GO:0051287">
    <property type="term" value="F:NAD binding"/>
    <property type="evidence" value="ECO:0007669"/>
    <property type="project" value="InterPro"/>
</dbReference>
<name>A0A0N0PD20_PAPMA</name>
<evidence type="ECO:0000313" key="6">
    <source>
        <dbReference type="EMBL" id="KPJ15614.1"/>
    </source>
</evidence>
<reference evidence="6 7" key="1">
    <citation type="journal article" date="2015" name="Nat. Commun.">
        <title>Outbred genome sequencing and CRISPR/Cas9 gene editing in butterflies.</title>
        <authorList>
            <person name="Li X."/>
            <person name="Fan D."/>
            <person name="Zhang W."/>
            <person name="Liu G."/>
            <person name="Zhang L."/>
            <person name="Zhao L."/>
            <person name="Fang X."/>
            <person name="Chen L."/>
            <person name="Dong Y."/>
            <person name="Chen Y."/>
            <person name="Ding Y."/>
            <person name="Zhao R."/>
            <person name="Feng M."/>
            <person name="Zhu Y."/>
            <person name="Feng Y."/>
            <person name="Jiang X."/>
            <person name="Zhu D."/>
            <person name="Xiang H."/>
            <person name="Feng X."/>
            <person name="Li S."/>
            <person name="Wang J."/>
            <person name="Zhang G."/>
            <person name="Kronforst M.R."/>
            <person name="Wang W."/>
        </authorList>
    </citation>
    <scope>NUCLEOTIDE SEQUENCE [LARGE SCALE GENOMIC DNA]</scope>
    <source>
        <strain evidence="6">Ya'a_city_454_Pm</strain>
        <tissue evidence="6">Whole body</tissue>
    </source>
</reference>
<dbReference type="PANTHER" id="PTHR10836:SF134">
    <property type="entry name" value="GLYCERALDEHYDE-3-PHOSPHATE DEHYDROGENASE (PHOSPHORYLATING)"/>
    <property type="match status" value="1"/>
</dbReference>
<proteinExistence type="inferred from homology"/>
<dbReference type="SUPFAM" id="SSF55347">
    <property type="entry name" value="Glyceraldehyde-3-phosphate dehydrogenase-like, C-terminal domain"/>
    <property type="match status" value="1"/>
</dbReference>
<feature type="domain" description="Glyceraldehyde 3-phosphate dehydrogenase NAD(P) binding" evidence="5">
    <location>
        <begin position="3"/>
        <end position="152"/>
    </location>
</feature>
<dbReference type="Pfam" id="PF02800">
    <property type="entry name" value="Gp_dh_C"/>
    <property type="match status" value="1"/>
</dbReference>